<dbReference type="Proteomes" id="UP000514462">
    <property type="component" value="Chromosome"/>
</dbReference>
<dbReference type="RefSeq" id="WP_182014633.1">
    <property type="nucleotide sequence ID" value="NZ_CP055904.1"/>
</dbReference>
<feature type="chain" id="PRO_5042958888" evidence="2">
    <location>
        <begin position="26"/>
        <end position="290"/>
    </location>
</feature>
<protein>
    <submittedName>
        <fullName evidence="3">TIGR03749 family integrating conjugative element protein</fullName>
    </submittedName>
</protein>
<organism evidence="3 4">
    <name type="scientific">Klebsiella aerogenes</name>
    <name type="common">Enterobacter aerogenes</name>
    <dbReference type="NCBI Taxonomy" id="548"/>
    <lineage>
        <taxon>Bacteria</taxon>
        <taxon>Pseudomonadati</taxon>
        <taxon>Pseudomonadota</taxon>
        <taxon>Gammaproteobacteria</taxon>
        <taxon>Enterobacterales</taxon>
        <taxon>Enterobacteriaceae</taxon>
        <taxon>Klebsiella/Raoultella group</taxon>
        <taxon>Klebsiella</taxon>
    </lineage>
</organism>
<dbReference type="NCBIfam" id="TIGR03749">
    <property type="entry name" value="conj_TIGR03749"/>
    <property type="match status" value="1"/>
</dbReference>
<dbReference type="Pfam" id="PF11920">
    <property type="entry name" value="DUF3438"/>
    <property type="match status" value="1"/>
</dbReference>
<feature type="compositionally biased region" description="Polar residues" evidence="1">
    <location>
        <begin position="129"/>
        <end position="144"/>
    </location>
</feature>
<reference evidence="4" key="1">
    <citation type="submission" date="2020-06" db="EMBL/GenBank/DDBJ databases">
        <title>REHAB project genomes.</title>
        <authorList>
            <person name="Shaw L.P."/>
        </authorList>
    </citation>
    <scope>NUCLEOTIDE SEQUENCE [LARGE SCALE GENOMIC DNA]</scope>
    <source>
        <strain evidence="4">RHBSTW-00938</strain>
    </source>
</reference>
<dbReference type="EMBL" id="CP055904">
    <property type="protein sequence ID" value="QMR41539.1"/>
    <property type="molecule type" value="Genomic_DNA"/>
</dbReference>
<keyword evidence="2" id="KW-0732">Signal</keyword>
<feature type="region of interest" description="Disordered" evidence="1">
    <location>
        <begin position="127"/>
        <end position="148"/>
    </location>
</feature>
<sequence>MNSINNMIKVVVCLGVIMNASVAKATELLQWERLPLAVTLHTGHERVIFVNRNVRVGVPAALDGKLRIQSSGGVVYLRANQDFPDSRLQLVDMDSGELILLDVHASAGDELEPVQLRYDDALWQRGKSPVQQQASASHDASNDTAGVRQGLPSPVVLTRYAAQMLYAPLRTVEPASGIAPVSPHLPAVITTLLPARPVTTTPLAAWQQGEMTVTAIRLQNRSVQRIDLDPRELQGRFRTATFQHRWLGAHGTPEDTTVLYLVTRGDSGDAFIPEPVAVQDVKATHAQGRK</sequence>
<dbReference type="InterPro" id="IPR021844">
    <property type="entry name" value="Integr_conj_element_PFL4704"/>
</dbReference>
<feature type="signal peptide" evidence="2">
    <location>
        <begin position="1"/>
        <end position="25"/>
    </location>
</feature>
<gene>
    <name evidence="3" type="ORF">HV331_19465</name>
</gene>
<evidence type="ECO:0000313" key="3">
    <source>
        <dbReference type="EMBL" id="QMR41539.1"/>
    </source>
</evidence>
<name>A0AAP9U6J3_KLEAE</name>
<proteinExistence type="predicted"/>
<evidence type="ECO:0000256" key="1">
    <source>
        <dbReference type="SAM" id="MobiDB-lite"/>
    </source>
</evidence>
<dbReference type="AlphaFoldDB" id="A0AAP9U6J3"/>
<evidence type="ECO:0000313" key="4">
    <source>
        <dbReference type="Proteomes" id="UP000514462"/>
    </source>
</evidence>
<accession>A0AAP9U6J3</accession>
<evidence type="ECO:0000256" key="2">
    <source>
        <dbReference type="SAM" id="SignalP"/>
    </source>
</evidence>